<evidence type="ECO:0000313" key="3">
    <source>
        <dbReference type="RefSeq" id="XP_022294949.1"/>
    </source>
</evidence>
<evidence type="ECO:0000256" key="1">
    <source>
        <dbReference type="SAM" id="SignalP"/>
    </source>
</evidence>
<dbReference type="InterPro" id="IPR051077">
    <property type="entry name" value="Ca-dependent_lectin"/>
</dbReference>
<feature type="chain" id="PRO_5034511785" evidence="1">
    <location>
        <begin position="25"/>
        <end position="270"/>
    </location>
</feature>
<dbReference type="KEGG" id="cvn:111105069"/>
<protein>
    <submittedName>
        <fullName evidence="3">Short-chain collagen C4-like</fullName>
    </submittedName>
</protein>
<dbReference type="AlphaFoldDB" id="A0A8B8AXC5"/>
<name>A0A8B8AXC5_CRAVI</name>
<gene>
    <name evidence="3" type="primary">LOC111105069</name>
</gene>
<dbReference type="PANTHER" id="PTHR24024">
    <property type="entry name" value="PULMONARY SURFACTANT-ASSOCIATED PROTEIN A"/>
    <property type="match status" value="1"/>
</dbReference>
<feature type="signal peptide" evidence="1">
    <location>
        <begin position="1"/>
        <end position="24"/>
    </location>
</feature>
<proteinExistence type="predicted"/>
<dbReference type="OrthoDB" id="6086925at2759"/>
<keyword evidence="1" id="KW-0732">Signal</keyword>
<accession>A0A8B8AXC5</accession>
<dbReference type="Proteomes" id="UP000694844">
    <property type="component" value="Chromosome 7"/>
</dbReference>
<organism evidence="2 3">
    <name type="scientific">Crassostrea virginica</name>
    <name type="common">Eastern oyster</name>
    <dbReference type="NCBI Taxonomy" id="6565"/>
    <lineage>
        <taxon>Eukaryota</taxon>
        <taxon>Metazoa</taxon>
        <taxon>Spiralia</taxon>
        <taxon>Lophotrochozoa</taxon>
        <taxon>Mollusca</taxon>
        <taxon>Bivalvia</taxon>
        <taxon>Autobranchia</taxon>
        <taxon>Pteriomorphia</taxon>
        <taxon>Ostreida</taxon>
        <taxon>Ostreoidea</taxon>
        <taxon>Ostreidae</taxon>
        <taxon>Crassostrea</taxon>
    </lineage>
</organism>
<reference evidence="3" key="1">
    <citation type="submission" date="2025-08" db="UniProtKB">
        <authorList>
            <consortium name="RefSeq"/>
        </authorList>
    </citation>
    <scope>IDENTIFICATION</scope>
    <source>
        <tissue evidence="3">Whole sample</tissue>
    </source>
</reference>
<sequence length="270" mass="29947">MARVKGFTMIGYLLVVTIFVTAESETCTGGCKDILQGYLTGQASSVLGTYQIEVLKREFKSFTGLIQQSMNTFKRKIQHDIRTQDLTRSGSVVYTRWGKKTCRSEAELVFSGFVGGSWYDHPGAAVDPLCLPRDPEWGIYKDGADGYKAYVYGAEYQTYTYNSMPGVHDHDVPCAVCVVRNRSLLQMFPARKSCYKGWRLEYTGYLMAGAAGHKGGSMYTCVDGHPDTLHGGRANQDGKLFYLTEGRCGSLKCPPYVEGRELTCAVCSKE</sequence>
<dbReference type="PANTHER" id="PTHR24024:SF18">
    <property type="entry name" value="SHORT-CHAIN COLLAGEN C4-LIKE"/>
    <property type="match status" value="1"/>
</dbReference>
<dbReference type="GeneID" id="111105069"/>
<keyword evidence="2" id="KW-1185">Reference proteome</keyword>
<evidence type="ECO:0000313" key="2">
    <source>
        <dbReference type="Proteomes" id="UP000694844"/>
    </source>
</evidence>
<dbReference type="GO" id="GO:0005615">
    <property type="term" value="C:extracellular space"/>
    <property type="evidence" value="ECO:0007669"/>
    <property type="project" value="TreeGrafter"/>
</dbReference>
<dbReference type="RefSeq" id="XP_022294949.1">
    <property type="nucleotide sequence ID" value="XM_022439241.1"/>
</dbReference>